<dbReference type="CDD" id="cd00886">
    <property type="entry name" value="MogA_MoaB"/>
    <property type="match status" value="1"/>
</dbReference>
<keyword evidence="2" id="KW-0501">Molybdenum cofactor biosynthesis</keyword>
<dbReference type="EMBL" id="LN890655">
    <property type="protein sequence ID" value="CUS04686.2"/>
    <property type="molecule type" value="Genomic_DNA"/>
</dbReference>
<dbReference type="KEGG" id="pbf:CFX0092_A2808"/>
<dbReference type="AlphaFoldDB" id="A0A160T3R7"/>
<evidence type="ECO:0000256" key="2">
    <source>
        <dbReference type="ARBA" id="ARBA00023150"/>
    </source>
</evidence>
<comment type="pathway">
    <text evidence="1">Cofactor biosynthesis; molybdopterin biosynthesis.</text>
</comment>
<dbReference type="RefSeq" id="WP_095043989.1">
    <property type="nucleotide sequence ID" value="NZ_LN890655.1"/>
</dbReference>
<dbReference type="SMART" id="SM00852">
    <property type="entry name" value="MoCF_biosynth"/>
    <property type="match status" value="1"/>
</dbReference>
<dbReference type="PROSITE" id="PS01078">
    <property type="entry name" value="MOCF_BIOSYNTHESIS_1"/>
    <property type="match status" value="1"/>
</dbReference>
<feature type="domain" description="MoaB/Mog" evidence="3">
    <location>
        <begin position="5"/>
        <end position="149"/>
    </location>
</feature>
<dbReference type="InterPro" id="IPR001453">
    <property type="entry name" value="MoaB/Mog_dom"/>
</dbReference>
<dbReference type="Gene3D" id="3.40.980.10">
    <property type="entry name" value="MoaB/Mog-like domain"/>
    <property type="match status" value="1"/>
</dbReference>
<keyword evidence="4" id="KW-0548">Nucleotidyltransferase</keyword>
<keyword evidence="4" id="KW-0808">Transferase</keyword>
<dbReference type="PANTHER" id="PTHR43764:SF1">
    <property type="entry name" value="MOLYBDOPTERIN MOLYBDOTRANSFERASE"/>
    <property type="match status" value="1"/>
</dbReference>
<dbReference type="Proteomes" id="UP000215027">
    <property type="component" value="Chromosome I"/>
</dbReference>
<dbReference type="PANTHER" id="PTHR43764">
    <property type="entry name" value="MOLYBDENUM COFACTOR BIOSYNTHESIS"/>
    <property type="match status" value="1"/>
</dbReference>
<dbReference type="OrthoDB" id="9784492at2"/>
<dbReference type="SUPFAM" id="SSF53218">
    <property type="entry name" value="Molybdenum cofactor biosynthesis proteins"/>
    <property type="match status" value="1"/>
</dbReference>
<dbReference type="NCBIfam" id="TIGR00177">
    <property type="entry name" value="molyb_syn"/>
    <property type="match status" value="1"/>
</dbReference>
<dbReference type="Pfam" id="PF00994">
    <property type="entry name" value="MoCF_biosynth"/>
    <property type="match status" value="1"/>
</dbReference>
<dbReference type="GO" id="GO:0061598">
    <property type="term" value="F:molybdopterin adenylyltransferase activity"/>
    <property type="evidence" value="ECO:0007669"/>
    <property type="project" value="UniProtKB-EC"/>
</dbReference>
<reference evidence="4" key="1">
    <citation type="submission" date="2016-01" db="EMBL/GenBank/DDBJ databases">
        <authorList>
            <person name="Mcilroy J.S."/>
            <person name="Karst M S."/>
            <person name="Albertsen M."/>
        </authorList>
    </citation>
    <scope>NUCLEOTIDE SEQUENCE</scope>
    <source>
        <strain evidence="4">Cfx-K</strain>
    </source>
</reference>
<organism evidence="4 5">
    <name type="scientific">Candidatus Promineifilum breve</name>
    <dbReference type="NCBI Taxonomy" id="1806508"/>
    <lineage>
        <taxon>Bacteria</taxon>
        <taxon>Bacillati</taxon>
        <taxon>Chloroflexota</taxon>
        <taxon>Ardenticatenia</taxon>
        <taxon>Candidatus Promineifilales</taxon>
        <taxon>Candidatus Promineifilaceae</taxon>
        <taxon>Candidatus Promineifilum</taxon>
    </lineage>
</organism>
<proteinExistence type="predicted"/>
<accession>A0A160T3R7</accession>
<protein>
    <submittedName>
        <fullName evidence="4">Molybdopterin adenylyltransferase</fullName>
        <ecNumber evidence="4">2.7.7.75</ecNumber>
    </submittedName>
</protein>
<dbReference type="InterPro" id="IPR051920">
    <property type="entry name" value="MPT_Adenylyltrnsfr/MoaC-Rel"/>
</dbReference>
<evidence type="ECO:0000313" key="4">
    <source>
        <dbReference type="EMBL" id="CUS04686.2"/>
    </source>
</evidence>
<dbReference type="EC" id="2.7.7.75" evidence="4"/>
<dbReference type="GO" id="GO:0006777">
    <property type="term" value="P:Mo-molybdopterin cofactor biosynthetic process"/>
    <property type="evidence" value="ECO:0007669"/>
    <property type="project" value="UniProtKB-KW"/>
</dbReference>
<keyword evidence="5" id="KW-1185">Reference proteome</keyword>
<evidence type="ECO:0000259" key="3">
    <source>
        <dbReference type="SMART" id="SM00852"/>
    </source>
</evidence>
<dbReference type="UniPathway" id="UPA00344"/>
<gene>
    <name evidence="4" type="primary">mog</name>
    <name evidence="4" type="ORF">CFX0092_A2808</name>
</gene>
<evidence type="ECO:0000313" key="5">
    <source>
        <dbReference type="Proteomes" id="UP000215027"/>
    </source>
</evidence>
<dbReference type="InterPro" id="IPR036425">
    <property type="entry name" value="MoaB/Mog-like_dom_sf"/>
</dbReference>
<evidence type="ECO:0000256" key="1">
    <source>
        <dbReference type="ARBA" id="ARBA00005046"/>
    </source>
</evidence>
<sequence length="166" mass="17597">MRRVGILTVSDRAAAGTYADESGPLAAAILGEQTAWRVERQAVIPDDLETIARTLRDWCEANLDLILTTGGTGFAPRDVTPEATRAVIERDAPGIAEALRAESLKVTRHAMLSRAVAGLRGGTLIINLPGNPKAVGENLAVLLPVLPHALDLLTGRPDSGQVHRDV</sequence>
<name>A0A160T3R7_9CHLR</name>
<dbReference type="InterPro" id="IPR008284">
    <property type="entry name" value="MoCF_biosynth_CS"/>
</dbReference>